<comment type="subcellular location">
    <subcellularLocation>
        <location evidence="2">Cell membrane</location>
        <topology evidence="2">Single-pass type II membrane protein</topology>
    </subcellularLocation>
    <subcellularLocation>
        <location evidence="6">Membrane</location>
        <topology evidence="6">Single-pass type II membrane protein</topology>
    </subcellularLocation>
</comment>
<dbReference type="EMBL" id="CP141059">
    <property type="protein sequence ID" value="WQQ28114.1"/>
    <property type="molecule type" value="Genomic_DNA"/>
</dbReference>
<feature type="compositionally biased region" description="Basic and acidic residues" evidence="7">
    <location>
        <begin position="10"/>
        <end position="27"/>
    </location>
</feature>
<sequence length="285" mass="30758">MTTDAPGDPEAIHEAPEADSADGRDDGAPDAAADGDEAAAPVTKARDDAKERKHLPVWQESVLLLGIALVLAVVIKTFFVQAFYIPSESMEPGLIRNDRILVQKVSYWFGGDPARGDVVVFEDPGGWLTGEEPAPTGLANVLSKIGLYPTGGHLVKRVIGTEGDVIECCDDEGRILVNGEPVDESIYIAKRRQCAGQGTGFGCEWKTEPVPEGKLFVLGDNRGSSSDSRAHMCQEGVENCTKSPWVDTDLVVGKVFSLVWPQDRWDWISNPGVFDDVPDDPPAQD</sequence>
<evidence type="ECO:0000256" key="1">
    <source>
        <dbReference type="ARBA" id="ARBA00000677"/>
    </source>
</evidence>
<evidence type="ECO:0000256" key="3">
    <source>
        <dbReference type="ARBA" id="ARBA00009370"/>
    </source>
</evidence>
<evidence type="ECO:0000256" key="2">
    <source>
        <dbReference type="ARBA" id="ARBA00004401"/>
    </source>
</evidence>
<dbReference type="InterPro" id="IPR019533">
    <property type="entry name" value="Peptidase_S26"/>
</dbReference>
<comment type="similarity">
    <text evidence="3 6">Belongs to the peptidase S26 family.</text>
</comment>
<dbReference type="Proteomes" id="UP001327225">
    <property type="component" value="Chromosome"/>
</dbReference>
<dbReference type="Gene3D" id="2.10.109.10">
    <property type="entry name" value="Umud Fragment, subunit A"/>
    <property type="match status" value="1"/>
</dbReference>
<dbReference type="CDD" id="cd06530">
    <property type="entry name" value="S26_SPase_I"/>
    <property type="match status" value="1"/>
</dbReference>
<dbReference type="NCBIfam" id="TIGR02227">
    <property type="entry name" value="sigpep_I_bact"/>
    <property type="match status" value="1"/>
</dbReference>
<evidence type="ECO:0000256" key="6">
    <source>
        <dbReference type="RuleBase" id="RU362042"/>
    </source>
</evidence>
<dbReference type="Pfam" id="PF10502">
    <property type="entry name" value="Peptidase_S26"/>
    <property type="match status" value="1"/>
</dbReference>
<evidence type="ECO:0000256" key="5">
    <source>
        <dbReference type="ARBA" id="ARBA00022801"/>
    </source>
</evidence>
<keyword evidence="5 6" id="KW-0378">Hydrolase</keyword>
<feature type="region of interest" description="Disordered" evidence="7">
    <location>
        <begin position="1"/>
        <end position="51"/>
    </location>
</feature>
<keyword evidence="6" id="KW-0645">Protease</keyword>
<evidence type="ECO:0000313" key="10">
    <source>
        <dbReference type="Proteomes" id="UP001327225"/>
    </source>
</evidence>
<reference evidence="10" key="1">
    <citation type="submission" date="2023-12" db="EMBL/GenBank/DDBJ databases">
        <title>Novel species in genus Nocardioides.</title>
        <authorList>
            <person name="Zhou H."/>
        </authorList>
    </citation>
    <scope>NUCLEOTIDE SEQUENCE [LARGE SCALE GENOMIC DNA]</scope>
    <source>
        <strain evidence="10">HM61</strain>
    </source>
</reference>
<feature type="transmembrane region" description="Helical" evidence="6">
    <location>
        <begin position="62"/>
        <end position="84"/>
    </location>
</feature>
<gene>
    <name evidence="9" type="primary">lepB</name>
    <name evidence="9" type="ORF">SHK19_07745</name>
</gene>
<keyword evidence="6" id="KW-0812">Transmembrane</keyword>
<keyword evidence="6" id="KW-1133">Transmembrane helix</keyword>
<keyword evidence="6" id="KW-0472">Membrane</keyword>
<dbReference type="SUPFAM" id="SSF51306">
    <property type="entry name" value="LexA/Signal peptidase"/>
    <property type="match status" value="1"/>
</dbReference>
<dbReference type="PANTHER" id="PTHR43390">
    <property type="entry name" value="SIGNAL PEPTIDASE I"/>
    <property type="match status" value="1"/>
</dbReference>
<dbReference type="EC" id="3.4.21.89" evidence="4 6"/>
<proteinExistence type="inferred from homology"/>
<dbReference type="GO" id="GO:0009003">
    <property type="term" value="F:signal peptidase activity"/>
    <property type="evidence" value="ECO:0007669"/>
    <property type="project" value="UniProtKB-EC"/>
</dbReference>
<organism evidence="9 10">
    <name type="scientific">Nocardioides bizhenqiangii</name>
    <dbReference type="NCBI Taxonomy" id="3095076"/>
    <lineage>
        <taxon>Bacteria</taxon>
        <taxon>Bacillati</taxon>
        <taxon>Actinomycetota</taxon>
        <taxon>Actinomycetes</taxon>
        <taxon>Propionibacteriales</taxon>
        <taxon>Nocardioidaceae</taxon>
        <taxon>Nocardioides</taxon>
    </lineage>
</organism>
<feature type="domain" description="Peptidase S26" evidence="8">
    <location>
        <begin position="59"/>
        <end position="260"/>
    </location>
</feature>
<evidence type="ECO:0000256" key="4">
    <source>
        <dbReference type="ARBA" id="ARBA00013208"/>
    </source>
</evidence>
<dbReference type="InterPro" id="IPR036286">
    <property type="entry name" value="LexA/Signal_pep-like_sf"/>
</dbReference>
<protein>
    <recommendedName>
        <fullName evidence="4 6">Signal peptidase I</fullName>
        <ecNumber evidence="4 6">3.4.21.89</ecNumber>
    </recommendedName>
</protein>
<name>A0ABZ0ZW02_9ACTN</name>
<dbReference type="PRINTS" id="PR00727">
    <property type="entry name" value="LEADERPTASE"/>
</dbReference>
<dbReference type="InterPro" id="IPR019758">
    <property type="entry name" value="Pept_S26A_signal_pept_1_CS"/>
</dbReference>
<dbReference type="PROSITE" id="PS00761">
    <property type="entry name" value="SPASE_I_3"/>
    <property type="match status" value="1"/>
</dbReference>
<evidence type="ECO:0000259" key="8">
    <source>
        <dbReference type="Pfam" id="PF10502"/>
    </source>
</evidence>
<keyword evidence="10" id="KW-1185">Reference proteome</keyword>
<comment type="catalytic activity">
    <reaction evidence="1 6">
        <text>Cleavage of hydrophobic, N-terminal signal or leader sequences from secreted and periplasmic proteins.</text>
        <dbReference type="EC" id="3.4.21.89"/>
    </reaction>
</comment>
<accession>A0ABZ0ZW02</accession>
<dbReference type="RefSeq" id="WP_322938308.1">
    <property type="nucleotide sequence ID" value="NZ_CP141059.1"/>
</dbReference>
<dbReference type="InterPro" id="IPR000223">
    <property type="entry name" value="Pept_S26A_signal_pept_1"/>
</dbReference>
<dbReference type="PANTHER" id="PTHR43390:SF1">
    <property type="entry name" value="CHLOROPLAST PROCESSING PEPTIDASE"/>
    <property type="match status" value="1"/>
</dbReference>
<evidence type="ECO:0000313" key="9">
    <source>
        <dbReference type="EMBL" id="WQQ28114.1"/>
    </source>
</evidence>
<evidence type="ECO:0000256" key="7">
    <source>
        <dbReference type="SAM" id="MobiDB-lite"/>
    </source>
</evidence>